<protein>
    <recommendedName>
        <fullName evidence="3">Coil containing protein</fullName>
    </recommendedName>
</protein>
<organism evidence="1 2">
    <name type="scientific">Scytonema hofmannii FACHB-248</name>
    <dbReference type="NCBI Taxonomy" id="1842502"/>
    <lineage>
        <taxon>Bacteria</taxon>
        <taxon>Bacillati</taxon>
        <taxon>Cyanobacteriota</taxon>
        <taxon>Cyanophyceae</taxon>
        <taxon>Nostocales</taxon>
        <taxon>Scytonemataceae</taxon>
        <taxon>Scytonema</taxon>
    </lineage>
</organism>
<comment type="caution">
    <text evidence="1">The sequence shown here is derived from an EMBL/GenBank/DDBJ whole genome shotgun (WGS) entry which is preliminary data.</text>
</comment>
<evidence type="ECO:0000313" key="1">
    <source>
        <dbReference type="EMBL" id="MBD2607464.1"/>
    </source>
</evidence>
<evidence type="ECO:0000313" key="2">
    <source>
        <dbReference type="Proteomes" id="UP000660380"/>
    </source>
</evidence>
<dbReference type="RefSeq" id="WP_029630299.1">
    <property type="nucleotide sequence ID" value="NZ_JACJTA010000064.1"/>
</dbReference>
<sequence length="82" mass="9152">MTDSARFDDIYSRLNQLTADVSNLKIQASTYGTTQNATVQAVDMIITLTSEVRGIKAEMREMRSDIAEILRILRDRNGGTSI</sequence>
<keyword evidence="2" id="KW-1185">Reference proteome</keyword>
<reference evidence="1 2" key="1">
    <citation type="journal article" date="2020" name="ISME J.">
        <title>Comparative genomics reveals insights into cyanobacterial evolution and habitat adaptation.</title>
        <authorList>
            <person name="Chen M.Y."/>
            <person name="Teng W.K."/>
            <person name="Zhao L."/>
            <person name="Hu C.X."/>
            <person name="Zhou Y.K."/>
            <person name="Han B.P."/>
            <person name="Song L.R."/>
            <person name="Shu W.S."/>
        </authorList>
    </citation>
    <scope>NUCLEOTIDE SEQUENCE [LARGE SCALE GENOMIC DNA]</scope>
    <source>
        <strain evidence="1 2">FACHB-248</strain>
    </source>
</reference>
<dbReference type="EMBL" id="JACJTA010000064">
    <property type="protein sequence ID" value="MBD2607464.1"/>
    <property type="molecule type" value="Genomic_DNA"/>
</dbReference>
<accession>A0ABR8GWI7</accession>
<evidence type="ECO:0008006" key="3">
    <source>
        <dbReference type="Google" id="ProtNLM"/>
    </source>
</evidence>
<name>A0ABR8GWI7_9CYAN</name>
<gene>
    <name evidence="1" type="ORF">H6G81_23780</name>
</gene>
<dbReference type="Proteomes" id="UP000660380">
    <property type="component" value="Unassembled WGS sequence"/>
</dbReference>
<proteinExistence type="predicted"/>